<protein>
    <submittedName>
        <fullName evidence="2">FAD-dependent oxidoreductase</fullName>
    </submittedName>
</protein>
<keyword evidence="1" id="KW-0560">Oxidoreductase</keyword>
<proteinExistence type="predicted"/>
<dbReference type="Gene3D" id="3.50.50.60">
    <property type="entry name" value="FAD/NAD(P)-binding domain"/>
    <property type="match status" value="1"/>
</dbReference>
<evidence type="ECO:0000313" key="2">
    <source>
        <dbReference type="EMBL" id="QHC65023.1"/>
    </source>
</evidence>
<dbReference type="RefSeq" id="WP_159424199.1">
    <property type="nucleotide sequence ID" value="NZ_CP047181.1"/>
</dbReference>
<dbReference type="Proteomes" id="UP000464597">
    <property type="component" value="Plasmid unnamed1"/>
</dbReference>
<dbReference type="InterPro" id="IPR036188">
    <property type="entry name" value="FAD/NAD-bd_sf"/>
</dbReference>
<dbReference type="SUPFAM" id="SSF51905">
    <property type="entry name" value="FAD/NAD(P)-binding domain"/>
    <property type="match status" value="1"/>
</dbReference>
<accession>A0ABX6H5Q8</accession>
<sequence>MTMLLTVPPRTDERRLAGLPVAVIGAGPVGLAAAAQLLERGLDVVVYEAGESAGAAVRQWGHTRLFSPWEYLVDSAAGRLLDAAGWEVPAAKKLPTGHDFVRDYLAPLAATPQLAPLIHYRSRVTAVSREGMDRTRSTGRAATPFLLRLDTPEGVTDVTARAVIDTSGTYSTPNALASAGLDPLGVLDVAEHLSHALPDVLGADRARFAGKSVLVVGAGHSAANTLIKLARLAREEPDTRITWAIRGTSPLRVFGSGDDELEERGKLGGTVRQLVRDGAITLLDRFEIDRLEKAPSGGVTVMGRRRKERESVEVDVVVQATGFRPDLDMLREIRVSLDEIVEAPRALASLIDPNLHSCGTVDPHGVAELAHPEPNFFIAGMKSYGRAPTFLLVTGYEQVRSIADELAGDHAAARRVQLVLPETGVCSTDIGSAGGSCCS</sequence>
<organism evidence="2 3">
    <name type="scientific">Rathayibacter festucae</name>
    <dbReference type="NCBI Taxonomy" id="110937"/>
    <lineage>
        <taxon>Bacteria</taxon>
        <taxon>Bacillati</taxon>
        <taxon>Actinomycetota</taxon>
        <taxon>Actinomycetes</taxon>
        <taxon>Micrococcales</taxon>
        <taxon>Microbacteriaceae</taxon>
        <taxon>Rathayibacter</taxon>
    </lineage>
</organism>
<dbReference type="PANTHER" id="PTHR43539">
    <property type="entry name" value="FLAVIN-BINDING MONOOXYGENASE-LIKE PROTEIN (AFU_ORTHOLOGUE AFUA_4G09220)"/>
    <property type="match status" value="1"/>
</dbReference>
<keyword evidence="3" id="KW-1185">Reference proteome</keyword>
<name>A0ABX6H5Q8_9MICO</name>
<dbReference type="PRINTS" id="PR00411">
    <property type="entry name" value="PNDRDTASEI"/>
</dbReference>
<dbReference type="EMBL" id="CP047181">
    <property type="protein sequence ID" value="QHC65023.1"/>
    <property type="molecule type" value="Genomic_DNA"/>
</dbReference>
<gene>
    <name evidence="2" type="ORF">GSU69_19435</name>
</gene>
<dbReference type="PANTHER" id="PTHR43539:SF78">
    <property type="entry name" value="FLAVIN-CONTAINING MONOOXYGENASE"/>
    <property type="match status" value="1"/>
</dbReference>
<reference evidence="3" key="1">
    <citation type="submission" date="2019-12" db="EMBL/GenBank/DDBJ databases">
        <title>Complete and draft genome sequences of new strains and members of some known species of the genus Rathayibacter isolated from plants.</title>
        <authorList>
            <person name="Tarlachkov S.V."/>
            <person name="Starodumova I.P."/>
            <person name="Dorofeeva L.V."/>
            <person name="Prisyazhnaya N.V."/>
            <person name="Leyn S."/>
            <person name="Zlamal J."/>
            <person name="Elan M."/>
            <person name="Osterman A.L."/>
            <person name="Nadler S."/>
            <person name="Subbotin S.A."/>
            <person name="Evtushenko L.I."/>
        </authorList>
    </citation>
    <scope>NUCLEOTIDE SEQUENCE [LARGE SCALE GENOMIC DNA]</scope>
    <source>
        <strain evidence="3">VKM Ac-2802</strain>
        <plasmid evidence="3">unnamed1</plasmid>
    </source>
</reference>
<dbReference type="InterPro" id="IPR050982">
    <property type="entry name" value="Auxin_biosynth/cation_transpt"/>
</dbReference>
<geneLocation type="plasmid" evidence="2 3">
    <name>unnamed1</name>
</geneLocation>
<dbReference type="PRINTS" id="PR00368">
    <property type="entry name" value="FADPNR"/>
</dbReference>
<evidence type="ECO:0000256" key="1">
    <source>
        <dbReference type="ARBA" id="ARBA00023002"/>
    </source>
</evidence>
<dbReference type="Pfam" id="PF13738">
    <property type="entry name" value="Pyr_redox_3"/>
    <property type="match status" value="1"/>
</dbReference>
<evidence type="ECO:0000313" key="3">
    <source>
        <dbReference type="Proteomes" id="UP000464597"/>
    </source>
</evidence>
<keyword evidence="2" id="KW-0614">Plasmid</keyword>